<proteinExistence type="predicted"/>
<evidence type="ECO:0000313" key="2">
    <source>
        <dbReference type="EMBL" id="GAW83485.1"/>
    </source>
</evidence>
<feature type="region of interest" description="Disordered" evidence="1">
    <location>
        <begin position="1389"/>
        <end position="1460"/>
    </location>
</feature>
<name>A0A1Y1JPT5_PLAGO</name>
<feature type="compositionally biased region" description="Low complexity" evidence="1">
    <location>
        <begin position="556"/>
        <end position="580"/>
    </location>
</feature>
<feature type="region of interest" description="Disordered" evidence="1">
    <location>
        <begin position="1292"/>
        <end position="1330"/>
    </location>
</feature>
<comment type="caution">
    <text evidence="2">The sequence shown here is derived from an EMBL/GenBank/DDBJ whole genome shotgun (WGS) entry which is preliminary data.</text>
</comment>
<feature type="compositionally biased region" description="Basic and acidic residues" evidence="1">
    <location>
        <begin position="463"/>
        <end position="481"/>
    </location>
</feature>
<feature type="region of interest" description="Disordered" evidence="1">
    <location>
        <begin position="870"/>
        <end position="899"/>
    </location>
</feature>
<organism evidence="2 3">
    <name type="scientific">Plasmodium gonderi</name>
    <dbReference type="NCBI Taxonomy" id="77519"/>
    <lineage>
        <taxon>Eukaryota</taxon>
        <taxon>Sar</taxon>
        <taxon>Alveolata</taxon>
        <taxon>Apicomplexa</taxon>
        <taxon>Aconoidasida</taxon>
        <taxon>Haemosporida</taxon>
        <taxon>Plasmodiidae</taxon>
        <taxon>Plasmodium</taxon>
        <taxon>Plasmodium (Plasmodium)</taxon>
    </lineage>
</organism>
<dbReference type="SUPFAM" id="SSF53098">
    <property type="entry name" value="Ribonuclease H-like"/>
    <property type="match status" value="1"/>
</dbReference>
<feature type="region of interest" description="Disordered" evidence="1">
    <location>
        <begin position="438"/>
        <end position="593"/>
    </location>
</feature>
<dbReference type="GO" id="GO:0030014">
    <property type="term" value="C:CCR4-NOT complex"/>
    <property type="evidence" value="ECO:0007669"/>
    <property type="project" value="InterPro"/>
</dbReference>
<feature type="compositionally biased region" description="Low complexity" evidence="1">
    <location>
        <begin position="1719"/>
        <end position="1744"/>
    </location>
</feature>
<dbReference type="GO" id="GO:0004535">
    <property type="term" value="F:poly(A)-specific ribonuclease activity"/>
    <property type="evidence" value="ECO:0007669"/>
    <property type="project" value="InterPro"/>
</dbReference>
<feature type="compositionally biased region" description="Polar residues" evidence="1">
    <location>
        <begin position="1745"/>
        <end position="1767"/>
    </location>
</feature>
<feature type="region of interest" description="Disordered" evidence="1">
    <location>
        <begin position="1472"/>
        <end position="1492"/>
    </location>
</feature>
<feature type="compositionally biased region" description="Low complexity" evidence="1">
    <location>
        <begin position="1302"/>
        <end position="1330"/>
    </location>
</feature>
<dbReference type="GO" id="GO:0003676">
    <property type="term" value="F:nucleic acid binding"/>
    <property type="evidence" value="ECO:0007669"/>
    <property type="project" value="InterPro"/>
</dbReference>
<feature type="compositionally biased region" description="Low complexity" evidence="1">
    <location>
        <begin position="441"/>
        <end position="462"/>
    </location>
</feature>
<dbReference type="Proteomes" id="UP000195521">
    <property type="component" value="Unassembled WGS sequence"/>
</dbReference>
<feature type="compositionally biased region" description="Low complexity" evidence="1">
    <location>
        <begin position="496"/>
        <end position="548"/>
    </location>
</feature>
<keyword evidence="3" id="KW-1185">Reference proteome</keyword>
<dbReference type="InterPro" id="IPR012337">
    <property type="entry name" value="RNaseH-like_sf"/>
</dbReference>
<dbReference type="PANTHER" id="PTHR10797">
    <property type="entry name" value="CCR4-NOT TRANSCRIPTION COMPLEX SUBUNIT"/>
    <property type="match status" value="1"/>
</dbReference>
<reference evidence="3" key="1">
    <citation type="submission" date="2017-04" db="EMBL/GenBank/DDBJ databases">
        <title>Plasmodium gonderi genome.</title>
        <authorList>
            <person name="Arisue N."/>
            <person name="Honma H."/>
            <person name="Kawai S."/>
            <person name="Tougan T."/>
            <person name="Tanabe K."/>
            <person name="Horii T."/>
        </authorList>
    </citation>
    <scope>NUCLEOTIDE SEQUENCE [LARGE SCALE GENOMIC DNA]</scope>
    <source>
        <strain evidence="3">ATCC 30045</strain>
    </source>
</reference>
<evidence type="ECO:0000256" key="1">
    <source>
        <dbReference type="SAM" id="MobiDB-lite"/>
    </source>
</evidence>
<dbReference type="Gene3D" id="3.30.420.10">
    <property type="entry name" value="Ribonuclease H-like superfamily/Ribonuclease H"/>
    <property type="match status" value="1"/>
</dbReference>
<dbReference type="OMA" id="CCALPHN"/>
<accession>A0A1Y1JPT5</accession>
<dbReference type="FunFam" id="3.30.420.10:FF:000048">
    <property type="entry name" value="CCR4-associated factor 1, putative"/>
    <property type="match status" value="1"/>
</dbReference>
<feature type="compositionally biased region" description="Low complexity" evidence="1">
    <location>
        <begin position="1445"/>
        <end position="1458"/>
    </location>
</feature>
<dbReference type="InterPro" id="IPR036397">
    <property type="entry name" value="RNaseH_sf"/>
</dbReference>
<dbReference type="SUPFAM" id="SSF101447">
    <property type="entry name" value="Formin homology 2 domain (FH2 domain)"/>
    <property type="match status" value="1"/>
</dbReference>
<gene>
    <name evidence="2" type="ORF">PGO_142820</name>
</gene>
<feature type="compositionally biased region" description="Low complexity" evidence="1">
    <location>
        <begin position="1472"/>
        <end position="1491"/>
    </location>
</feature>
<dbReference type="RefSeq" id="XP_028546074.1">
    <property type="nucleotide sequence ID" value="XM_028690273.1"/>
</dbReference>
<feature type="compositionally biased region" description="Low complexity" evidence="1">
    <location>
        <begin position="1405"/>
        <end position="1437"/>
    </location>
</feature>
<sequence>MDERTNIVDVWANNLEEEFERIRDVVESHPYVAIDTEFPGIVARPTGNVVDYNYQTIKCNVDLLKVIQLGVTFSNGKGELPKVSTWQFNFKFDLDSDMYAQNSIDFLKLSGINFEKHQSLGIELLHFGEVIMSSGLVMNEDVKWISFHGCYDFAYLLKILTCCALPHNEVAFFDLLNDFFPSLYDIKYLLLNLNIKQLSRTYSLQKISEILSVKRIGRQHQAGSDSLVTCKTFFKLLELYFDNKIDDKKYAGVIYGLGSTIKNYNPKLEDNNQHKSNNTNHNNNNYIKNYSTHGGSNWGGGGSYGCSYHSDNNEIEERNKESNNQMHMEGKHCMLHTHNNHMLSKYLENKDYQISFSKDAVKGNIKSDMLHNLYANMNQNNYNTIANVGNMVSTKINNGTYDNVSTHNQGLVKHNNPQLNNINSVNDKTMRILANSESHLNNPNGVDNIINNINSKNNTKGSGKNDNKSEVKNDGKGENISDGKGNSKNSNKHNSKNNGKNNGNSGNHSNGSSKNSSNSGGNSGCNSSFHNGGHNNSNNNNNSNQNNGHNGGNGNTHGNNTKGNSKSKGNNSNIKSNNNSREFINNSGNINKNSLETNPKLIKNIFNDIPQNPNSCNLSIDMNGINNSSEHMKNTNGVNISRNLTNLNGSTINYNNPNTNINSLKNSSLLSNLNSFNGLNSNINMSGKNIVADKSCINGKIGQVSMSNRNSNMMPNNVNIGSNGMIFSSTNNCFSVNNMCINNLSSNINVNNSSAINNGNINFKVGSGICGVNNNRGSFNSYSTNEGNTRKNESTKSSNILEENVMNSIKGSSFESDSNSITRSGASTSSIYTPIVNYCNYANVYNNSSCSGSNKNCDIGSGISSGSCNNSGNGNSKSSNKSKNNSNIGNNNKNSSGNNNGSDFFLNDANFGTCNVSNNSNPQMNNCINNFNIYPMSNKYNSLSNYPINVSNLNDKVNTKDCETDSEMYDVPRGIHIPCNGNNNNKNDGYCNDSELISSKNTLNINSMNKANIMTSMNYSKNMSSSSLNVNTNFKGTHKNNILINDTSNGIIQNGNILTKNNDLGVVTVNNYDGMNMLLQNMNMIWEDNKGKDEKINTLNKATIANFSVKHPPPPPPPPPPPSSCNVSNVMNSMSNNFSVSNNTNSGNNCNNNNANYSANNTGSGIQNNNNDKSKNNSFIKNLNASAAGNMSNTNVNNITHIINSNESKMCNMNSIGSNNYAANNHVTKHNLNSNNCNNVNVSTKLSFVNIPNQNYVSGINKSNSIGSVGSTGAGVSISGVGSISTNIVTPYNGESNKKPLDNNNDIRGNINFNRNNSNNPNKNNKNFSQLNSIINNNNVNEKNNKSNSKEGNGKNFGLISTSCISENTYNADGNTVVNMGQISSSISSSMHSISSKNSGEHVKGSSSTNINNNVNGSNTNSNSKNSKGGKNGSKSNKNNKNKNKSTTNGMGNNGSRNNGEDNCGGYPPCGSSHSNSNSNNNNNNCTGSSSPIIKKKSNENFNGDKISINSIEQNNNYGTVNQRKSGNKDFNNTVKDEEESSKFSSTNLQSNDDKKNVLIDKNTCNNFLNSMNYFKSDNLKMYNKGGIGNNTEAGVGAYRKNTTQQLTLKNNFLNNSTCDSESGGMHNLGTGKINNDLNKHNIINSKNVQNYANNTSSAADGTDINADIHFLTNMKNNKNVNNYTDILHGNINNFSVINLSKVGNHSNSVKDNVVATVGGNPSDHNSGNNSSHNSSNNSSHNSSTTVENTSDNGSTSANGHGSNNLISKKMNKESINMTKHSMVNNMNLNSIYGNNKTNTFAKMGINHKGGNVSNSNFYFNSDCSIADASRNQLYYNSYIESFSENVTNKSFIQKKNNNNNITSSIYSDKRDESNIISYNYSDSNFAEKNAILTEKYESVESTQDNMFNNTSYEFKNKERKFFL</sequence>
<evidence type="ECO:0000313" key="3">
    <source>
        <dbReference type="Proteomes" id="UP000195521"/>
    </source>
</evidence>
<feature type="compositionally biased region" description="Polar residues" evidence="1">
    <location>
        <begin position="581"/>
        <end position="593"/>
    </location>
</feature>
<dbReference type="GeneID" id="39750230"/>
<dbReference type="OrthoDB" id="1164111at2759"/>
<dbReference type="EMBL" id="BDQF01000015">
    <property type="protein sequence ID" value="GAW83485.1"/>
    <property type="molecule type" value="Genomic_DNA"/>
</dbReference>
<dbReference type="InterPro" id="IPR039637">
    <property type="entry name" value="CNOT7/CNOT8/Pop2"/>
</dbReference>
<protein>
    <submittedName>
        <fullName evidence="2">CCR4-associated factor 1</fullName>
    </submittedName>
</protein>
<feature type="region of interest" description="Disordered" evidence="1">
    <location>
        <begin position="1712"/>
        <end position="1767"/>
    </location>
</feature>